<evidence type="ECO:0000256" key="2">
    <source>
        <dbReference type="ARBA" id="ARBA00004609"/>
    </source>
</evidence>
<evidence type="ECO:0000313" key="10">
    <source>
        <dbReference type="EMBL" id="APD73164.1"/>
    </source>
</evidence>
<dbReference type="SUPFAM" id="SSF58087">
    <property type="entry name" value="Variant surface glycoprotein (N-terminal domain)"/>
    <property type="match status" value="1"/>
</dbReference>
<keyword evidence="5" id="KW-0472">Membrane</keyword>
<dbReference type="InterPro" id="IPR027446">
    <property type="entry name" value="VSG_C_dom_sf"/>
</dbReference>
<feature type="signal peptide" evidence="8">
    <location>
        <begin position="1"/>
        <end position="26"/>
    </location>
</feature>
<dbReference type="Gene3D" id="4.10.110.20">
    <property type="entry name" value="Variant surface glycoprotein MITAT 1.2, VSG 221, C-terminal domain"/>
    <property type="match status" value="1"/>
</dbReference>
<evidence type="ECO:0000259" key="9">
    <source>
        <dbReference type="Pfam" id="PF00913"/>
    </source>
</evidence>
<reference evidence="10" key="1">
    <citation type="submission" date="2016-08" db="EMBL/GenBank/DDBJ databases">
        <title>VSG repertoire of Trypanosoma brucei EATRO 1125.</title>
        <authorList>
            <person name="Cross G.A."/>
        </authorList>
    </citation>
    <scope>NUCLEOTIDE SEQUENCE</scope>
    <source>
        <strain evidence="10">EATRO 1125</strain>
    </source>
</reference>
<name>A0A1J0R5Q9_9TRYP</name>
<dbReference type="GO" id="GO:0005886">
    <property type="term" value="C:plasma membrane"/>
    <property type="evidence" value="ECO:0007669"/>
    <property type="project" value="UniProtKB-SubCell"/>
</dbReference>
<keyword evidence="8" id="KW-0732">Signal</keyword>
<evidence type="ECO:0000256" key="3">
    <source>
        <dbReference type="ARBA" id="ARBA00022475"/>
    </source>
</evidence>
<evidence type="ECO:0000256" key="5">
    <source>
        <dbReference type="ARBA" id="ARBA00023136"/>
    </source>
</evidence>
<keyword evidence="7" id="KW-0449">Lipoprotein</keyword>
<feature type="domain" description="Trypanosome variant surface glycoprotein A-type N-terminal" evidence="9">
    <location>
        <begin position="14"/>
        <end position="376"/>
    </location>
</feature>
<feature type="chain" id="PRO_5013266728" evidence="8">
    <location>
        <begin position="27"/>
        <end position="484"/>
    </location>
</feature>
<comment type="subcellular location">
    <subcellularLocation>
        <location evidence="2">Cell membrane</location>
        <topology evidence="2">Lipid-anchor</topology>
        <topology evidence="2">GPI-anchor</topology>
    </subcellularLocation>
</comment>
<dbReference type="Gene3D" id="3.90.150.10">
    <property type="entry name" value="Variant Surface Glycoprotein, subunit A domain 1"/>
    <property type="match status" value="1"/>
</dbReference>
<dbReference type="VEuPathDB" id="TriTrypDB:Tb427_000016000"/>
<keyword evidence="4" id="KW-0336">GPI-anchor</keyword>
<comment type="function">
    <text evidence="1">VSG forms a coat on the surface of the parasite. The trypanosome evades the immune response of the host by expressing a series of antigenically distinct VSGs from an estimated 1000 VSG genes.</text>
</comment>
<dbReference type="Pfam" id="PF00913">
    <property type="entry name" value="Trypan_glycop"/>
    <property type="match status" value="1"/>
</dbReference>
<evidence type="ECO:0000256" key="1">
    <source>
        <dbReference type="ARBA" id="ARBA00002523"/>
    </source>
</evidence>
<protein>
    <submittedName>
        <fullName evidence="10">Variant surface glycoprotein 1125.362</fullName>
    </submittedName>
</protein>
<evidence type="ECO:0000256" key="7">
    <source>
        <dbReference type="ARBA" id="ARBA00023288"/>
    </source>
</evidence>
<sequence>MRNRPLAVFVEALLLVWAFHHRHADADAGMGFKKAFWQPLCDLSEDLNSATSSATGTLTSATQKLQLMQAAAMRTSIYILFNIGRQEVRAASLIHGYFLAKMRTAAQRLQTTDIPTLVEADGAANYLKGRLNEMLKLMVQTTSSSHGCILDAAGTNSVTQTPQGTIDSVQCSLNRTPKLRDPTLGRQTDDTGFPNLAEGAAAAQTHQDDDKRCRLTSGGTTNGISHTAAATSAIGLLDGYITTAADDVTESSLKNLKKISTLGAQNPAWQNAHLAMLTLEKDGSSSYNNETGDLDKMATLLEHTEKVHVPKGNTKPDAAKDKIKELFGDIKEAKWTEYMKKINEQTVPAQIAGLESAKKLGAIDDLQTLIVIHTHYLTKVSNDFAELTEKLVTRETQQEATVTEKECNAAGDDKIECDKLKDKGCIYNSTGEASKKCTLKKEVKAQLEKANQEAGGKDGKTTNTTTSNSFVINKAPLLLAFLLF</sequence>
<keyword evidence="3" id="KW-1003">Cell membrane</keyword>
<dbReference type="AlphaFoldDB" id="A0A1J0R5Q9"/>
<dbReference type="InterPro" id="IPR001812">
    <property type="entry name" value="Trypano_VSG_A_N_dom"/>
</dbReference>
<dbReference type="GO" id="GO:0098552">
    <property type="term" value="C:side of membrane"/>
    <property type="evidence" value="ECO:0007669"/>
    <property type="project" value="UniProtKB-KW"/>
</dbReference>
<dbReference type="SUPFAM" id="SSF118251">
    <property type="entry name" value="Variant surface glycoprotein MITAT 1.2, VSG 221, C-terminal domain"/>
    <property type="match status" value="1"/>
</dbReference>
<proteinExistence type="predicted"/>
<evidence type="ECO:0000256" key="4">
    <source>
        <dbReference type="ARBA" id="ARBA00022622"/>
    </source>
</evidence>
<dbReference type="VEuPathDB" id="TriTrypDB:Tb927.11.100"/>
<evidence type="ECO:0000256" key="6">
    <source>
        <dbReference type="ARBA" id="ARBA00023180"/>
    </source>
</evidence>
<dbReference type="GO" id="GO:0042783">
    <property type="term" value="P:symbiont-mediated evasion of host immune response"/>
    <property type="evidence" value="ECO:0007669"/>
    <property type="project" value="InterPro"/>
</dbReference>
<accession>A0A1J0R5Q9</accession>
<organism evidence="10">
    <name type="scientific">Trypanosoma brucei</name>
    <dbReference type="NCBI Taxonomy" id="5691"/>
    <lineage>
        <taxon>Eukaryota</taxon>
        <taxon>Discoba</taxon>
        <taxon>Euglenozoa</taxon>
        <taxon>Kinetoplastea</taxon>
        <taxon>Metakinetoplastina</taxon>
        <taxon>Trypanosomatida</taxon>
        <taxon>Trypanosomatidae</taxon>
        <taxon>Trypanosoma</taxon>
    </lineage>
</organism>
<keyword evidence="6" id="KW-0325">Glycoprotein</keyword>
<evidence type="ECO:0000256" key="8">
    <source>
        <dbReference type="SAM" id="SignalP"/>
    </source>
</evidence>
<dbReference type="EMBL" id="KX699208">
    <property type="protein sequence ID" value="APD73164.1"/>
    <property type="molecule type" value="Genomic_DNA"/>
</dbReference>
<dbReference type="VEuPathDB" id="TriTrypDB:Tb1125.11.100"/>
<dbReference type="Gene3D" id="1.10.470.10">
    <property type="entry name" value="Variant Surface Glycoprotein, subunit A, domain 2"/>
    <property type="match status" value="1"/>
</dbReference>